<feature type="non-terminal residue" evidence="1">
    <location>
        <position position="73"/>
    </location>
</feature>
<keyword evidence="2" id="KW-1185">Reference proteome</keyword>
<accession>A0AAV1CXX1</accession>
<organism evidence="1 2">
    <name type="scientific">Oldenlandia corymbosa var. corymbosa</name>
    <dbReference type="NCBI Taxonomy" id="529605"/>
    <lineage>
        <taxon>Eukaryota</taxon>
        <taxon>Viridiplantae</taxon>
        <taxon>Streptophyta</taxon>
        <taxon>Embryophyta</taxon>
        <taxon>Tracheophyta</taxon>
        <taxon>Spermatophyta</taxon>
        <taxon>Magnoliopsida</taxon>
        <taxon>eudicotyledons</taxon>
        <taxon>Gunneridae</taxon>
        <taxon>Pentapetalae</taxon>
        <taxon>asterids</taxon>
        <taxon>lamiids</taxon>
        <taxon>Gentianales</taxon>
        <taxon>Rubiaceae</taxon>
        <taxon>Rubioideae</taxon>
        <taxon>Spermacoceae</taxon>
        <taxon>Hedyotis-Oldenlandia complex</taxon>
        <taxon>Oldenlandia</taxon>
    </lineage>
</organism>
<dbReference type="Proteomes" id="UP001161247">
    <property type="component" value="Chromosome 3"/>
</dbReference>
<feature type="non-terminal residue" evidence="1">
    <location>
        <position position="1"/>
    </location>
</feature>
<protein>
    <submittedName>
        <fullName evidence="1">OLC1v1036925C1</fullName>
    </submittedName>
</protein>
<dbReference type="AlphaFoldDB" id="A0AAV1CXX1"/>
<reference evidence="1" key="1">
    <citation type="submission" date="2023-03" db="EMBL/GenBank/DDBJ databases">
        <authorList>
            <person name="Julca I."/>
        </authorList>
    </citation>
    <scope>NUCLEOTIDE SEQUENCE</scope>
</reference>
<dbReference type="EMBL" id="OX459120">
    <property type="protein sequence ID" value="CAI9100008.1"/>
    <property type="molecule type" value="Genomic_DNA"/>
</dbReference>
<sequence length="73" mass="8304">DETLPVIIANDLTEIQEEKLMQVLKDYKTAIGWTLADIKGISPSICMHRILLEQDSKPVRDAQRKLNPAMKEV</sequence>
<evidence type="ECO:0000313" key="2">
    <source>
        <dbReference type="Proteomes" id="UP001161247"/>
    </source>
</evidence>
<gene>
    <name evidence="1" type="ORF">OLC1_LOCUS9930</name>
</gene>
<evidence type="ECO:0000313" key="1">
    <source>
        <dbReference type="EMBL" id="CAI9100008.1"/>
    </source>
</evidence>
<proteinExistence type="predicted"/>
<name>A0AAV1CXX1_OLDCO</name>